<accession>A0ACC3D0F0</accession>
<proteinExistence type="predicted"/>
<organism evidence="1 2">
    <name type="scientific">Coniosporium uncinatum</name>
    <dbReference type="NCBI Taxonomy" id="93489"/>
    <lineage>
        <taxon>Eukaryota</taxon>
        <taxon>Fungi</taxon>
        <taxon>Dikarya</taxon>
        <taxon>Ascomycota</taxon>
        <taxon>Pezizomycotina</taxon>
        <taxon>Dothideomycetes</taxon>
        <taxon>Dothideomycetes incertae sedis</taxon>
        <taxon>Coniosporium</taxon>
    </lineage>
</organism>
<comment type="caution">
    <text evidence="1">The sequence shown here is derived from an EMBL/GenBank/DDBJ whole genome shotgun (WGS) entry which is preliminary data.</text>
</comment>
<dbReference type="EMBL" id="JAWDJW010009015">
    <property type="protein sequence ID" value="KAK3059905.1"/>
    <property type="molecule type" value="Genomic_DNA"/>
</dbReference>
<dbReference type="Proteomes" id="UP001186974">
    <property type="component" value="Unassembled WGS sequence"/>
</dbReference>
<gene>
    <name evidence="1" type="ORF">LTS18_009794</name>
</gene>
<name>A0ACC3D0F0_9PEZI</name>
<reference evidence="1" key="1">
    <citation type="submission" date="2024-09" db="EMBL/GenBank/DDBJ databases">
        <title>Black Yeasts Isolated from many extreme environments.</title>
        <authorList>
            <person name="Coleine C."/>
            <person name="Stajich J.E."/>
            <person name="Selbmann L."/>
        </authorList>
    </citation>
    <scope>NUCLEOTIDE SEQUENCE</scope>
    <source>
        <strain evidence="1">CCFEE 5737</strain>
    </source>
</reference>
<evidence type="ECO:0000313" key="2">
    <source>
        <dbReference type="Proteomes" id="UP001186974"/>
    </source>
</evidence>
<sequence>MNNPLLGYSSDRYGSVDRERLGQESRTNSLTAERLNELSSGGAGPGYNGGYPTMTRRSSQSPGNPLSPGPGPRPGGRPSPPNGYTPNGIAPNGMPSHGMHPSGMHPNGMQPNGMQPNGMHPNGMHPHGAHNGRPSPPGMRQPVPRHPPGHGNAVAPHQIEQHTGVSNLYPPKKSPQVRSLTGSASASAESGDSGASAHLDSEPSAHSSSSSLGPRPPFGVR</sequence>
<keyword evidence="2" id="KW-1185">Reference proteome</keyword>
<evidence type="ECO:0000313" key="1">
    <source>
        <dbReference type="EMBL" id="KAK3059905.1"/>
    </source>
</evidence>
<protein>
    <submittedName>
        <fullName evidence="1">Uncharacterized protein</fullName>
    </submittedName>
</protein>